<dbReference type="InterPro" id="IPR036770">
    <property type="entry name" value="Ankyrin_rpt-contain_sf"/>
</dbReference>
<dbReference type="PANTHER" id="PTHR24124:SF14">
    <property type="entry name" value="CHROMOSOME UNDETERMINED SCAFFOLD_25, WHOLE GENOME SHOTGUN SEQUENCE"/>
    <property type="match status" value="1"/>
</dbReference>
<dbReference type="VEuPathDB" id="FungiDB:NECHADRAFT_101795"/>
<evidence type="ECO:0000256" key="1">
    <source>
        <dbReference type="ARBA" id="ARBA00022737"/>
    </source>
</evidence>
<dbReference type="Pfam" id="PF12796">
    <property type="entry name" value="Ank_2"/>
    <property type="match status" value="1"/>
</dbReference>
<reference evidence="5 6" key="1">
    <citation type="journal article" date="2009" name="PLoS Genet.">
        <title>The genome of Nectria haematococca: contribution of supernumerary chromosomes to gene expansion.</title>
        <authorList>
            <person name="Coleman J.J."/>
            <person name="Rounsley S.D."/>
            <person name="Rodriguez-Carres M."/>
            <person name="Kuo A."/>
            <person name="Wasmann C.C."/>
            <person name="Grimwood J."/>
            <person name="Schmutz J."/>
            <person name="Taga M."/>
            <person name="White G.J."/>
            <person name="Zhou S."/>
            <person name="Schwartz D.C."/>
            <person name="Freitag M."/>
            <person name="Ma L.J."/>
            <person name="Danchin E.G."/>
            <person name="Henrissat B."/>
            <person name="Coutinho P.M."/>
            <person name="Nelson D.R."/>
            <person name="Straney D."/>
            <person name="Napoli C.A."/>
            <person name="Barker B.M."/>
            <person name="Gribskov M."/>
            <person name="Rep M."/>
            <person name="Kroken S."/>
            <person name="Molnar I."/>
            <person name="Rensing C."/>
            <person name="Kennell J.C."/>
            <person name="Zamora J."/>
            <person name="Farman M.L."/>
            <person name="Selker E.U."/>
            <person name="Salamov A."/>
            <person name="Shapiro H."/>
            <person name="Pangilinan J."/>
            <person name="Lindquist E."/>
            <person name="Lamers C."/>
            <person name="Grigoriev I.V."/>
            <person name="Geiser D.M."/>
            <person name="Covert S.F."/>
            <person name="Temporini E."/>
            <person name="Vanetten H.D."/>
        </authorList>
    </citation>
    <scope>NUCLEOTIDE SEQUENCE [LARGE SCALE GENOMIC DNA]</scope>
    <source>
        <strain evidence="6">ATCC MYA-4622 / CBS 123669 / FGSC 9596 / NRRL 45880 / 77-13-4</strain>
    </source>
</reference>
<organism evidence="5 6">
    <name type="scientific">Fusarium vanettenii (strain ATCC MYA-4622 / CBS 123669 / FGSC 9596 / NRRL 45880 / 77-13-4)</name>
    <name type="common">Fusarium solani subsp. pisi</name>
    <dbReference type="NCBI Taxonomy" id="660122"/>
    <lineage>
        <taxon>Eukaryota</taxon>
        <taxon>Fungi</taxon>
        <taxon>Dikarya</taxon>
        <taxon>Ascomycota</taxon>
        <taxon>Pezizomycotina</taxon>
        <taxon>Sordariomycetes</taxon>
        <taxon>Hypocreomycetidae</taxon>
        <taxon>Hypocreales</taxon>
        <taxon>Nectriaceae</taxon>
        <taxon>Fusarium</taxon>
        <taxon>Fusarium solani species complex</taxon>
        <taxon>Fusarium vanettenii</taxon>
    </lineage>
</organism>
<gene>
    <name evidence="5" type="ORF">NECHADRAFT_101795</name>
</gene>
<protein>
    <submittedName>
        <fullName evidence="5">Uncharacterized protein</fullName>
    </submittedName>
</protein>
<evidence type="ECO:0000313" key="5">
    <source>
        <dbReference type="EMBL" id="EEU34252.1"/>
    </source>
</evidence>
<keyword evidence="2 3" id="KW-0040">ANK repeat</keyword>
<dbReference type="Proteomes" id="UP000005206">
    <property type="component" value="Chromosome 10"/>
</dbReference>
<dbReference type="SMART" id="SM00248">
    <property type="entry name" value="ANK"/>
    <property type="match status" value="3"/>
</dbReference>
<dbReference type="OrthoDB" id="194358at2759"/>
<dbReference type="KEGG" id="nhe:NECHADRAFT_101795"/>
<dbReference type="Gene3D" id="1.25.40.20">
    <property type="entry name" value="Ankyrin repeat-containing domain"/>
    <property type="match status" value="2"/>
</dbReference>
<keyword evidence="4" id="KW-0732">Signal</keyword>
<dbReference type="RefSeq" id="XP_003039965.1">
    <property type="nucleotide sequence ID" value="XM_003039919.1"/>
</dbReference>
<evidence type="ECO:0000256" key="4">
    <source>
        <dbReference type="SAM" id="SignalP"/>
    </source>
</evidence>
<dbReference type="HOGENOM" id="CLU_540890_0_0_1"/>
<dbReference type="SUPFAM" id="SSF48403">
    <property type="entry name" value="Ankyrin repeat"/>
    <property type="match status" value="1"/>
</dbReference>
<dbReference type="PANTHER" id="PTHR24124">
    <property type="entry name" value="ANKYRIN REPEAT FAMILY A"/>
    <property type="match status" value="1"/>
</dbReference>
<dbReference type="InParanoid" id="C7ZNT7"/>
<dbReference type="EMBL" id="GG698970">
    <property type="protein sequence ID" value="EEU34252.1"/>
    <property type="molecule type" value="Genomic_DNA"/>
</dbReference>
<name>C7ZNT7_FUSV7</name>
<keyword evidence="6" id="KW-1185">Reference proteome</keyword>
<dbReference type="GO" id="GO:0005634">
    <property type="term" value="C:nucleus"/>
    <property type="evidence" value="ECO:0007669"/>
    <property type="project" value="TreeGrafter"/>
</dbReference>
<evidence type="ECO:0000256" key="2">
    <source>
        <dbReference type="ARBA" id="ARBA00023043"/>
    </source>
</evidence>
<feature type="repeat" description="ANK" evidence="3">
    <location>
        <begin position="439"/>
        <end position="468"/>
    </location>
</feature>
<accession>C7ZNT7</accession>
<dbReference type="AlphaFoldDB" id="C7ZNT7"/>
<evidence type="ECO:0000256" key="3">
    <source>
        <dbReference type="PROSITE-ProRule" id="PRU00023"/>
    </source>
</evidence>
<feature type="signal peptide" evidence="4">
    <location>
        <begin position="1"/>
        <end position="21"/>
    </location>
</feature>
<dbReference type="GeneID" id="9677900"/>
<dbReference type="GO" id="GO:0010468">
    <property type="term" value="P:regulation of gene expression"/>
    <property type="evidence" value="ECO:0007669"/>
    <property type="project" value="TreeGrafter"/>
</dbReference>
<dbReference type="PROSITE" id="PS50297">
    <property type="entry name" value="ANK_REP_REGION"/>
    <property type="match status" value="1"/>
</dbReference>
<dbReference type="PROSITE" id="PS50088">
    <property type="entry name" value="ANK_REPEAT"/>
    <property type="match status" value="1"/>
</dbReference>
<proteinExistence type="predicted"/>
<dbReference type="InterPro" id="IPR002110">
    <property type="entry name" value="Ankyrin_rpt"/>
</dbReference>
<feature type="chain" id="PRO_5002989000" evidence="4">
    <location>
        <begin position="22"/>
        <end position="504"/>
    </location>
</feature>
<keyword evidence="1" id="KW-0677">Repeat</keyword>
<dbReference type="eggNOG" id="ENOG502SYJU">
    <property type="taxonomic scope" value="Eukaryota"/>
</dbReference>
<sequence length="504" mass="56078">MPSLKLIAVPLLALASSLANANPCIPSSIPSTTSSSPEPTSTLPCPAYTPAATAPDGSVCEKVVRRSGHLYNSPIRSLAANLETCVKLCAETESCVSLYVELYDPRESPPYPICFIFSQKMGDSAYFMPATAGLGVFTNAFLEEKPWAFQHITRLRGVRQAKASTIYATPEHISSRKSHCSNMFHVPLEPAPTTREKEIHSKMLDAARDRDMPRLRQELERWHMLKDEELRPPGRTVLRWQYIIHREFVSVAREMANEGNSEVIGYLLEMGMRYETDVLVRAARRCHWGVVKANMDSGWRIDGYLSSDTEPPLLGYASSDKRSTVVLTVAYRRLIHKEECVRGLLELGANPNAMYGDDSFDIPHLAGKTASPAVIQLLREYGVDFKQTNALHEAAHREGDLQIDTMAYLLDEVGVPINKLTFPYMWEVSVTWLGCCCGTALHCAVETGNMDKVEFLVGRGADPNVKSADPSLKNEDHKTPLELAREKGFEDAIRVFEEINSSLA</sequence>
<evidence type="ECO:0000313" key="6">
    <source>
        <dbReference type="Proteomes" id="UP000005206"/>
    </source>
</evidence>